<proteinExistence type="predicted"/>
<protein>
    <submittedName>
        <fullName evidence="1">Uncharacterized protein</fullName>
    </submittedName>
</protein>
<dbReference type="STRING" id="100816.A0A175VUB0"/>
<keyword evidence="2" id="KW-1185">Reference proteome</keyword>
<dbReference type="EMBL" id="LCTW02000294">
    <property type="protein sequence ID" value="KXX75107.1"/>
    <property type="molecule type" value="Genomic_DNA"/>
</dbReference>
<comment type="caution">
    <text evidence="1">The sequence shown here is derived from an EMBL/GenBank/DDBJ whole genome shotgun (WGS) entry which is preliminary data.</text>
</comment>
<sequence length="710" mass="80308">MTAPASHCCRALQRQIVPSRDAVWITDSLLASAFERYCRVSRTWNRKASNVPGPLESQRRLGRRRMGDFNAWHCPPTPPPWGFSVPLNLSQWTWEPPSLACAAEEGRLPPDKPSVDKLMPGLSGWLQDLLPRDAEERPAALTALLSDAGPSAVAAARDRPSFAAAMDDFRWAAAHATDGALASRAKDICRELERLVFLGEMAPEDIMPLSSEIWAALESRFQGSPLGHQLSLSLFRAILAGAATSRVFELAFLDIRFWRAAFAQLAKLPAGDELCDFFVEIMTAIPAVHRGRVSEGILSVLKVFFSAWSRSKDVPNAADITRLLDVNMLGIRAHPLPGNLRQARAVSQALQAISPGLPDGLLNAANRLVLNQAAPSVAGLRTLRYNWLCVLASMPRVNQDFWFDLAAALSSPQLETAPMTGVELCSLLLTQWNSRGYVKSPNRFYRTYKRYRAGHDEAAIASLFMTIFRHERSETHTGLYRSSWKLLAKLGQTDDAFSSLEFDAANFELPLPMLQNLAWTSDDHHVAIRLRDWYTGQLRRPHGPEWNPCVFEKYAKSIVLDSSLPAKEIWRVLDINSFENPKKSSWEKTRRHRGTYGERRVRIVEEVSTAFATAPDLPDRVAFRHVYQAFRYIEAVEGRVSLAVIKNLYRVATRDLRRQQPGRTKRLLWLLTVIQRTYGVELAWNCRLILRRWRFRLKRLCLGMDYNGRR</sequence>
<evidence type="ECO:0000313" key="1">
    <source>
        <dbReference type="EMBL" id="KXX75107.1"/>
    </source>
</evidence>
<dbReference type="VEuPathDB" id="FungiDB:MMYC01_207639"/>
<name>A0A175VUB0_9PEZI</name>
<organism evidence="1 2">
    <name type="scientific">Madurella mycetomatis</name>
    <dbReference type="NCBI Taxonomy" id="100816"/>
    <lineage>
        <taxon>Eukaryota</taxon>
        <taxon>Fungi</taxon>
        <taxon>Dikarya</taxon>
        <taxon>Ascomycota</taxon>
        <taxon>Pezizomycotina</taxon>
        <taxon>Sordariomycetes</taxon>
        <taxon>Sordariomycetidae</taxon>
        <taxon>Sordariales</taxon>
        <taxon>Sordariales incertae sedis</taxon>
        <taxon>Madurella</taxon>
    </lineage>
</organism>
<gene>
    <name evidence="1" type="ORF">MMYC01_207639</name>
</gene>
<dbReference type="AlphaFoldDB" id="A0A175VUB0"/>
<dbReference type="OrthoDB" id="5428038at2759"/>
<accession>A0A175VUB0</accession>
<evidence type="ECO:0000313" key="2">
    <source>
        <dbReference type="Proteomes" id="UP000078237"/>
    </source>
</evidence>
<reference evidence="1 2" key="1">
    <citation type="journal article" date="2016" name="Genome Announc.">
        <title>Genome Sequence of Madurella mycetomatis mm55, Isolated from a Human Mycetoma Case in Sudan.</title>
        <authorList>
            <person name="Smit S."/>
            <person name="Derks M.F."/>
            <person name="Bervoets S."/>
            <person name="Fahal A."/>
            <person name="van Leeuwen W."/>
            <person name="van Belkum A."/>
            <person name="van de Sande W.W."/>
        </authorList>
    </citation>
    <scope>NUCLEOTIDE SEQUENCE [LARGE SCALE GENOMIC DNA]</scope>
    <source>
        <strain evidence="2">mm55</strain>
    </source>
</reference>
<dbReference type="Proteomes" id="UP000078237">
    <property type="component" value="Unassembled WGS sequence"/>
</dbReference>